<dbReference type="InterPro" id="IPR013783">
    <property type="entry name" value="Ig-like_fold"/>
</dbReference>
<dbReference type="InterPro" id="IPR012334">
    <property type="entry name" value="Pectin_lyas_fold"/>
</dbReference>
<dbReference type="RefSeq" id="WP_111551065.1">
    <property type="nucleotide sequence ID" value="NZ_LIQE01000045.1"/>
</dbReference>
<feature type="domain" description="Laminin G" evidence="1">
    <location>
        <begin position="1002"/>
        <end position="1070"/>
    </location>
</feature>
<name>A0A327XWF4_9RHOB</name>
<gene>
    <name evidence="2" type="ORF">ATI53_10471</name>
</gene>
<dbReference type="Proteomes" id="UP000249165">
    <property type="component" value="Unassembled WGS sequence"/>
</dbReference>
<dbReference type="Gene3D" id="2.60.40.10">
    <property type="entry name" value="Immunoglobulins"/>
    <property type="match status" value="1"/>
</dbReference>
<organism evidence="2 3">
    <name type="scientific">Salipiger aestuarii</name>
    <dbReference type="NCBI Taxonomy" id="568098"/>
    <lineage>
        <taxon>Bacteria</taxon>
        <taxon>Pseudomonadati</taxon>
        <taxon>Pseudomonadota</taxon>
        <taxon>Alphaproteobacteria</taxon>
        <taxon>Rhodobacterales</taxon>
        <taxon>Roseobacteraceae</taxon>
        <taxon>Salipiger</taxon>
    </lineage>
</organism>
<dbReference type="SUPFAM" id="SSF49899">
    <property type="entry name" value="Concanavalin A-like lectins/glucanases"/>
    <property type="match status" value="3"/>
</dbReference>
<dbReference type="Pfam" id="PF02210">
    <property type="entry name" value="Laminin_G_2"/>
    <property type="match status" value="2"/>
</dbReference>
<accession>A0A327XWF4</accession>
<dbReference type="Gene3D" id="2.160.20.10">
    <property type="entry name" value="Single-stranded right-handed beta-helix, Pectin lyase-like"/>
    <property type="match status" value="1"/>
</dbReference>
<dbReference type="InterPro" id="IPR013320">
    <property type="entry name" value="ConA-like_dom_sf"/>
</dbReference>
<sequence>MAYSAGAGDASTEANRDQDVYLSDFVNLSTQSIADVRFENDVRIITSQAEFEAAYTELAAGAGGVIKLDTAGGPYVLSHYDVGNEQVDAPVMITSLTPEEPAVLRSVYMRNHENFHLSDVRIEEDSGTLITIQNTTNSGIYQSEIASIAEGSGGVSEAAGGATIGASGADIRQVENFNFVGNEMHHLFHGATFREVVGLTYTNNELHSLQGDGTRLGGVQDALIADNWFHDFLGSTHAYNHSDFVQIWGKNIWLNNKDITIQSNFFDNSSGPAYQVIFGHNEDYEENGLLFENITVDNNVIWGSAYHGISVSDTLNMAVTNNTLIYRKDAYYLNADATRSTLKSPGWIDVEGAGYLVEKNVGLRIRDDGDNMTLTNGSAADPLHQMNQYTNLTVGESGDLRDITLLPDSDLNGVYGSSLLWYDETPDSLMAVARVSVSASDRSVYTLDAGLSRGPDGLIDADTDVLWTLDDGRSFSGAQIQVDFGTAGQHGYTLTVTRPDGTSDIITRSIDVEESLVLDLRMVDGALTNVAPDHITLKNLDTVALDGESLRIGEGPQLEIDRSVADIFNLSSFDFSMTLDIDEGSSGTLLMIYESLQATVGTDGSIAFGFTNGDTWFTAHSAGGLLGSDPVHLNFVYDGAHLRIYADGAIVAETDAHGSTQNSKYWGLTFGNPWKQSVDGLLSNISIKSEASSALAIAEAADARLSAALAPEPAVIVQTLFATDFSTPEIAGLTISAEDIMTSPTGEAGVMVAGSHVELNRSTGFLYDAGSFDITVSAQHFDTASEGTILYLHKTLSLSIRSDGRLAFSLTTDDGTQIVRTPGTPLADGNAHDISIGYDADAGLMQIAVDGEVLAQADQTGLTPAVQYWGLAIGHPWAGAEPDMAITSLDIADRPILAEPTPIDYDADTLIFLDFDGTVANEVATAAMPEVTRGAVTYASEATDGPTDGQTDTWAEFDGRTTVSVSRYVQELHARDTFEFVVNMRDGDNVGTESVFAIYGAMALSIHDNDFHFSMQTGGSTVSLHSDSAVLADGAFHEVRLGYDAAGGRLAMMVDGVIVDEASATGPTAEQQYWGLSIGSGGNGALDADLTHFSMNDAADWLTIG</sequence>
<comment type="caution">
    <text evidence="2">The sequence shown here is derived from an EMBL/GenBank/DDBJ whole genome shotgun (WGS) entry which is preliminary data.</text>
</comment>
<dbReference type="AlphaFoldDB" id="A0A327XWF4"/>
<dbReference type="SUPFAM" id="SSF51126">
    <property type="entry name" value="Pectin lyase-like"/>
    <property type="match status" value="1"/>
</dbReference>
<keyword evidence="3" id="KW-1185">Reference proteome</keyword>
<dbReference type="EMBL" id="QLMG01000047">
    <property type="protein sequence ID" value="RAK11665.1"/>
    <property type="molecule type" value="Genomic_DNA"/>
</dbReference>
<evidence type="ECO:0000259" key="1">
    <source>
        <dbReference type="Pfam" id="PF02210"/>
    </source>
</evidence>
<dbReference type="OrthoDB" id="3938151at2"/>
<dbReference type="InterPro" id="IPR001791">
    <property type="entry name" value="Laminin_G"/>
</dbReference>
<dbReference type="Gene3D" id="2.60.120.200">
    <property type="match status" value="3"/>
</dbReference>
<feature type="domain" description="Laminin G" evidence="1">
    <location>
        <begin position="784"/>
        <end position="860"/>
    </location>
</feature>
<dbReference type="Pfam" id="PF13385">
    <property type="entry name" value="Laminin_G_3"/>
    <property type="match status" value="1"/>
</dbReference>
<evidence type="ECO:0000313" key="3">
    <source>
        <dbReference type="Proteomes" id="UP000249165"/>
    </source>
</evidence>
<evidence type="ECO:0000313" key="2">
    <source>
        <dbReference type="EMBL" id="RAK11665.1"/>
    </source>
</evidence>
<dbReference type="InterPro" id="IPR011050">
    <property type="entry name" value="Pectin_lyase_fold/virulence"/>
</dbReference>
<reference evidence="2 3" key="1">
    <citation type="submission" date="2018-06" db="EMBL/GenBank/DDBJ databases">
        <title>Genomic Encyclopedia of Archaeal and Bacterial Type Strains, Phase II (KMG-II): from individual species to whole genera.</title>
        <authorList>
            <person name="Goeker M."/>
        </authorList>
    </citation>
    <scope>NUCLEOTIDE SEQUENCE [LARGE SCALE GENOMIC DNA]</scope>
    <source>
        <strain evidence="2 3">DSM 22011</strain>
    </source>
</reference>
<proteinExistence type="predicted"/>
<protein>
    <submittedName>
        <fullName evidence="2">Laminin G domain protein</fullName>
    </submittedName>
</protein>